<organism evidence="2 4">
    <name type="scientific">Punica granatum</name>
    <name type="common">Pomegranate</name>
    <dbReference type="NCBI Taxonomy" id="22663"/>
    <lineage>
        <taxon>Eukaryota</taxon>
        <taxon>Viridiplantae</taxon>
        <taxon>Streptophyta</taxon>
        <taxon>Embryophyta</taxon>
        <taxon>Tracheophyta</taxon>
        <taxon>Spermatophyta</taxon>
        <taxon>Magnoliopsida</taxon>
        <taxon>eudicotyledons</taxon>
        <taxon>Gunneridae</taxon>
        <taxon>Pentapetalae</taxon>
        <taxon>rosids</taxon>
        <taxon>malvids</taxon>
        <taxon>Myrtales</taxon>
        <taxon>Lythraceae</taxon>
        <taxon>Punica</taxon>
    </lineage>
</organism>
<evidence type="ECO:0000313" key="3">
    <source>
        <dbReference type="EMBL" id="PKI56678.1"/>
    </source>
</evidence>
<feature type="region of interest" description="Disordered" evidence="1">
    <location>
        <begin position="51"/>
        <end position="97"/>
    </location>
</feature>
<name>A0A218XPV1_PUNGR</name>
<gene>
    <name evidence="2" type="ORF">CDL15_Pgr015990</name>
    <name evidence="3" type="ORF">CRG98_022928</name>
</gene>
<reference evidence="4" key="1">
    <citation type="journal article" date="2017" name="Plant J.">
        <title>The pomegranate (Punica granatum L.) genome and the genomics of punicalagin biosynthesis.</title>
        <authorList>
            <person name="Qin G."/>
            <person name="Xu C."/>
            <person name="Ming R."/>
            <person name="Tang H."/>
            <person name="Guyot R."/>
            <person name="Kramer E.M."/>
            <person name="Hu Y."/>
            <person name="Yi X."/>
            <person name="Qi Y."/>
            <person name="Xu X."/>
            <person name="Gao Z."/>
            <person name="Pan H."/>
            <person name="Jian J."/>
            <person name="Tian Y."/>
            <person name="Yue Z."/>
            <person name="Xu Y."/>
        </authorList>
    </citation>
    <scope>NUCLEOTIDE SEQUENCE [LARGE SCALE GENOMIC DNA]</scope>
    <source>
        <strain evidence="4">cv. Dabenzi</strain>
    </source>
</reference>
<reference evidence="2" key="2">
    <citation type="submission" date="2017-06" db="EMBL/GenBank/DDBJ databases">
        <title>The pomegranate genome and the genomics of punicalagin biosynthesis.</title>
        <authorList>
            <person name="Xu C."/>
        </authorList>
    </citation>
    <scope>NUCLEOTIDE SEQUENCE [LARGE SCALE GENOMIC DNA]</scope>
    <source>
        <tissue evidence="2">Fresh leaf</tissue>
    </source>
</reference>
<accession>A0A218XPV1</accession>
<keyword evidence="5" id="KW-1185">Reference proteome</keyword>
<dbReference type="EMBL" id="MTKT01001080">
    <property type="protein sequence ID" value="OWM86954.1"/>
    <property type="molecule type" value="Genomic_DNA"/>
</dbReference>
<protein>
    <submittedName>
        <fullName evidence="2">Uncharacterized protein</fullName>
    </submittedName>
</protein>
<evidence type="ECO:0000313" key="5">
    <source>
        <dbReference type="Proteomes" id="UP000233551"/>
    </source>
</evidence>
<sequence length="97" mass="10435">MPPDGRYNMLPLVPSSLRLPAYRRDVATGETDVLPSQDRAAGAEGRGLVAGAVGVRPTEQEAEGGAGLRRGGGEGSGEKREGEEEQREREREKWGIF</sequence>
<evidence type="ECO:0000313" key="4">
    <source>
        <dbReference type="Proteomes" id="UP000197138"/>
    </source>
</evidence>
<feature type="compositionally biased region" description="Gly residues" evidence="1">
    <location>
        <begin position="64"/>
        <end position="75"/>
    </location>
</feature>
<dbReference type="EMBL" id="PGOL01001586">
    <property type="protein sequence ID" value="PKI56678.1"/>
    <property type="molecule type" value="Genomic_DNA"/>
</dbReference>
<dbReference type="AlphaFoldDB" id="A0A218XPV1"/>
<proteinExistence type="predicted"/>
<comment type="caution">
    <text evidence="2">The sequence shown here is derived from an EMBL/GenBank/DDBJ whole genome shotgun (WGS) entry which is preliminary data.</text>
</comment>
<feature type="compositionally biased region" description="Basic and acidic residues" evidence="1">
    <location>
        <begin position="76"/>
        <end position="97"/>
    </location>
</feature>
<reference evidence="3 5" key="3">
    <citation type="submission" date="2017-11" db="EMBL/GenBank/DDBJ databases">
        <title>De-novo sequencing of pomegranate (Punica granatum L.) genome.</title>
        <authorList>
            <person name="Akparov Z."/>
            <person name="Amiraslanov A."/>
            <person name="Hajiyeva S."/>
            <person name="Abbasov M."/>
            <person name="Kaur K."/>
            <person name="Hamwieh A."/>
            <person name="Solovyev V."/>
            <person name="Salamov A."/>
            <person name="Braich B."/>
            <person name="Kosarev P."/>
            <person name="Mahmoud A."/>
            <person name="Hajiyev E."/>
            <person name="Babayeva S."/>
            <person name="Izzatullayeva V."/>
            <person name="Mammadov A."/>
            <person name="Mammadov A."/>
            <person name="Sharifova S."/>
            <person name="Ojaghi J."/>
            <person name="Eynullazada K."/>
            <person name="Bayramov B."/>
            <person name="Abdulazimova A."/>
            <person name="Shahmuradov I."/>
        </authorList>
    </citation>
    <scope>NUCLEOTIDE SEQUENCE [LARGE SCALE GENOMIC DNA]</scope>
    <source>
        <strain evidence="3">AG2017</strain>
        <strain evidence="5">cv. AG2017</strain>
        <tissue evidence="3">Leaf</tissue>
    </source>
</reference>
<dbReference type="Proteomes" id="UP000233551">
    <property type="component" value="Unassembled WGS sequence"/>
</dbReference>
<evidence type="ECO:0000256" key="1">
    <source>
        <dbReference type="SAM" id="MobiDB-lite"/>
    </source>
</evidence>
<dbReference type="Proteomes" id="UP000197138">
    <property type="component" value="Unassembled WGS sequence"/>
</dbReference>
<evidence type="ECO:0000313" key="2">
    <source>
        <dbReference type="EMBL" id="OWM86954.1"/>
    </source>
</evidence>